<name>A0A7H0HMA5_9ACTN</name>
<dbReference type="EMBL" id="CP060825">
    <property type="protein sequence ID" value="QNP61671.1"/>
    <property type="molecule type" value="Genomic_DNA"/>
</dbReference>
<keyword evidence="2" id="KW-1185">Reference proteome</keyword>
<gene>
    <name evidence="1" type="ORF">IAG43_01180</name>
</gene>
<protein>
    <submittedName>
        <fullName evidence="1">Uncharacterized protein</fullName>
    </submittedName>
</protein>
<dbReference type="Proteomes" id="UP000516230">
    <property type="component" value="Chromosome"/>
</dbReference>
<evidence type="ECO:0000313" key="1">
    <source>
        <dbReference type="EMBL" id="QNP61671.1"/>
    </source>
</evidence>
<sequence length="95" mass="9818">MSAAAVVGAAGIAVVVAGVAALVVIVRSGPVVPDTARPVCGECGHWPSEHSARGGRCLVATGGSGDRYDGGGNWTGWWRPEHCGCSGYRERRRTR</sequence>
<evidence type="ECO:0000313" key="2">
    <source>
        <dbReference type="Proteomes" id="UP000516230"/>
    </source>
</evidence>
<organism evidence="1 2">
    <name type="scientific">Streptomyces genisteinicus</name>
    <dbReference type="NCBI Taxonomy" id="2768068"/>
    <lineage>
        <taxon>Bacteria</taxon>
        <taxon>Bacillati</taxon>
        <taxon>Actinomycetota</taxon>
        <taxon>Actinomycetes</taxon>
        <taxon>Kitasatosporales</taxon>
        <taxon>Streptomycetaceae</taxon>
        <taxon>Streptomyces</taxon>
    </lineage>
</organism>
<proteinExistence type="predicted"/>
<dbReference type="KEGG" id="sgj:IAG43_01180"/>
<dbReference type="RefSeq" id="WP_187738877.1">
    <property type="nucleotide sequence ID" value="NZ_CP060825.1"/>
</dbReference>
<reference evidence="1 2" key="1">
    <citation type="submission" date="2020-08" db="EMBL/GenBank/DDBJ databases">
        <title>A novel species.</title>
        <authorList>
            <person name="Gao J."/>
        </authorList>
    </citation>
    <scope>NUCLEOTIDE SEQUENCE [LARGE SCALE GENOMIC DNA]</scope>
    <source>
        <strain evidence="1 2">CRPJ-33</strain>
    </source>
</reference>
<dbReference type="AlphaFoldDB" id="A0A7H0HMA5"/>
<accession>A0A7H0HMA5</accession>